<keyword evidence="3" id="KW-0804">Transcription</keyword>
<protein>
    <submittedName>
        <fullName evidence="6">Helix-turn-helix transcriptional regulator</fullName>
    </submittedName>
</protein>
<feature type="domain" description="HTH araC/xylS-type" evidence="5">
    <location>
        <begin position="170"/>
        <end position="271"/>
    </location>
</feature>
<dbReference type="RefSeq" id="WP_138648063.1">
    <property type="nucleotide sequence ID" value="NZ_VCKW01000164.1"/>
</dbReference>
<keyword evidence="2" id="KW-0238">DNA-binding</keyword>
<dbReference type="PANTHER" id="PTHR46796">
    <property type="entry name" value="HTH-TYPE TRANSCRIPTIONAL ACTIVATOR RHAS-RELATED"/>
    <property type="match status" value="1"/>
</dbReference>
<evidence type="ECO:0000256" key="1">
    <source>
        <dbReference type="ARBA" id="ARBA00023015"/>
    </source>
</evidence>
<dbReference type="SMART" id="SM00342">
    <property type="entry name" value="HTH_ARAC"/>
    <property type="match status" value="1"/>
</dbReference>
<sequence>MARLLPQDARGILRARTGLERFQVERIAPPDELAPFVEFFWVLHWDLRGRPAHRQKVLTRPNVHMTFTNYWTGKRTRGRIVGVVRDEFVEEIADDGRVVGAGFRPGGFRPFAGGPVSALTGRFAGVDELFGAAGLALAGEIFATDGADDAVARLVAFLTGLRPEADPSIERAAEIVERIAALPALVRVDELGADVGLSARGLQRLFHEYVGIGPKWVIRRYRMLEAAARAEEGTPVDWAGLAAELGYTDQAHFTHDFTAAVGTPPARYAREAGARAGPDDGPEGGAGGGTGKIDA</sequence>
<name>A0A5C4J5M9_9ACTN</name>
<accession>A0A5C4J5M9</accession>
<evidence type="ECO:0000313" key="6">
    <source>
        <dbReference type="EMBL" id="TMQ92424.1"/>
    </source>
</evidence>
<dbReference type="GO" id="GO:0043565">
    <property type="term" value="F:sequence-specific DNA binding"/>
    <property type="evidence" value="ECO:0007669"/>
    <property type="project" value="InterPro"/>
</dbReference>
<keyword evidence="7" id="KW-1185">Reference proteome</keyword>
<organism evidence="6 7">
    <name type="scientific">Actinomadura soli</name>
    <dbReference type="NCBI Taxonomy" id="2508997"/>
    <lineage>
        <taxon>Bacteria</taxon>
        <taxon>Bacillati</taxon>
        <taxon>Actinomycetota</taxon>
        <taxon>Actinomycetes</taxon>
        <taxon>Streptosporangiales</taxon>
        <taxon>Thermomonosporaceae</taxon>
        <taxon>Actinomadura</taxon>
    </lineage>
</organism>
<comment type="caution">
    <text evidence="6">The sequence shown here is derived from an EMBL/GenBank/DDBJ whole genome shotgun (WGS) entry which is preliminary data.</text>
</comment>
<feature type="region of interest" description="Disordered" evidence="4">
    <location>
        <begin position="270"/>
        <end position="295"/>
    </location>
</feature>
<keyword evidence="1" id="KW-0805">Transcription regulation</keyword>
<dbReference type="EMBL" id="VCKW01000164">
    <property type="protein sequence ID" value="TMQ92424.1"/>
    <property type="molecule type" value="Genomic_DNA"/>
</dbReference>
<dbReference type="GO" id="GO:0003700">
    <property type="term" value="F:DNA-binding transcription factor activity"/>
    <property type="evidence" value="ECO:0007669"/>
    <property type="project" value="InterPro"/>
</dbReference>
<dbReference type="InterPro" id="IPR018060">
    <property type="entry name" value="HTH_AraC"/>
</dbReference>
<proteinExistence type="predicted"/>
<dbReference type="PANTHER" id="PTHR46796:SF15">
    <property type="entry name" value="BLL1074 PROTEIN"/>
    <property type="match status" value="1"/>
</dbReference>
<dbReference type="Proteomes" id="UP000309174">
    <property type="component" value="Unassembled WGS sequence"/>
</dbReference>
<dbReference type="PROSITE" id="PS01124">
    <property type="entry name" value="HTH_ARAC_FAMILY_2"/>
    <property type="match status" value="1"/>
</dbReference>
<evidence type="ECO:0000256" key="4">
    <source>
        <dbReference type="SAM" id="MobiDB-lite"/>
    </source>
</evidence>
<evidence type="ECO:0000256" key="3">
    <source>
        <dbReference type="ARBA" id="ARBA00023163"/>
    </source>
</evidence>
<dbReference type="Gene3D" id="1.10.10.60">
    <property type="entry name" value="Homeodomain-like"/>
    <property type="match status" value="1"/>
</dbReference>
<dbReference type="Pfam" id="PF20240">
    <property type="entry name" value="DUF6597"/>
    <property type="match status" value="1"/>
</dbReference>
<dbReference type="InterPro" id="IPR046532">
    <property type="entry name" value="DUF6597"/>
</dbReference>
<gene>
    <name evidence="6" type="ORF">ETD83_27235</name>
</gene>
<feature type="compositionally biased region" description="Gly residues" evidence="4">
    <location>
        <begin position="283"/>
        <end position="295"/>
    </location>
</feature>
<dbReference type="OrthoDB" id="2559672at2"/>
<dbReference type="InterPro" id="IPR050204">
    <property type="entry name" value="AraC_XylS_family_regulators"/>
</dbReference>
<evidence type="ECO:0000259" key="5">
    <source>
        <dbReference type="PROSITE" id="PS01124"/>
    </source>
</evidence>
<evidence type="ECO:0000313" key="7">
    <source>
        <dbReference type="Proteomes" id="UP000309174"/>
    </source>
</evidence>
<dbReference type="SUPFAM" id="SSF46689">
    <property type="entry name" value="Homeodomain-like"/>
    <property type="match status" value="1"/>
</dbReference>
<evidence type="ECO:0000256" key="2">
    <source>
        <dbReference type="ARBA" id="ARBA00023125"/>
    </source>
</evidence>
<dbReference type="InterPro" id="IPR009057">
    <property type="entry name" value="Homeodomain-like_sf"/>
</dbReference>
<reference evidence="6 7" key="1">
    <citation type="submission" date="2019-05" db="EMBL/GenBank/DDBJ databases">
        <title>Draft genome sequence of Actinomadura sp. 14C53.</title>
        <authorList>
            <person name="Saricaoglu S."/>
            <person name="Isik K."/>
        </authorList>
    </citation>
    <scope>NUCLEOTIDE SEQUENCE [LARGE SCALE GENOMIC DNA]</scope>
    <source>
        <strain evidence="6 7">14C53</strain>
    </source>
</reference>
<dbReference type="AlphaFoldDB" id="A0A5C4J5M9"/>
<dbReference type="Pfam" id="PF12833">
    <property type="entry name" value="HTH_18"/>
    <property type="match status" value="1"/>
</dbReference>